<dbReference type="Pfam" id="PF02222">
    <property type="entry name" value="ATP-grasp"/>
    <property type="match status" value="1"/>
</dbReference>
<evidence type="ECO:0000259" key="6">
    <source>
        <dbReference type="PROSITE" id="PS50975"/>
    </source>
</evidence>
<dbReference type="InterPro" id="IPR013815">
    <property type="entry name" value="ATP_grasp_subdomain_1"/>
</dbReference>
<proteinExistence type="predicted"/>
<evidence type="ECO:0000256" key="2">
    <source>
        <dbReference type="ARBA" id="ARBA00022741"/>
    </source>
</evidence>
<evidence type="ECO:0000256" key="5">
    <source>
        <dbReference type="PROSITE-ProRule" id="PRU00409"/>
    </source>
</evidence>
<dbReference type="Proteomes" id="UP001580346">
    <property type="component" value="Unassembled WGS sequence"/>
</dbReference>
<keyword evidence="1" id="KW-0436">Ligase</keyword>
<dbReference type="InterPro" id="IPR003135">
    <property type="entry name" value="ATP-grasp_carboxylate-amine"/>
</dbReference>
<accession>A0ABV5AST7</accession>
<sequence>MSSIAILILHKSKRSSDYYKWLSTVDEDICLLSAHLHPEEKAHYTIAKQVSNDLSSSILDEVEECLVDNNIRKIIALAEEDILRAAQLRERLGIQGQNVESAYAFRNKVQMKTLVSNQGIACPQFAAVRSFTDVIDFTRKAGFPFVFKPVDGFGGMRTVVVQTEQDLHSLKADYEDTDLTGYMVEAFVDGEMYSVNGIALEGSIVFSSVNKYSNSCLFYQESEPDYLVMTVPEQDPCFLRTLDFTQRVLDALPTPEVLAFHCELFVSGDEITFCEIASRPPGGWISESIYYSHGFDIKEAFVKLECGVETAVNYHKPVTLSAVLYVPKYQGKLVKQLEAFPFEWVKQYIRVAETGAWYESAAHSTDVIGAIVYVGDTVEQLQERSVILKQFCNEQVHWEFST</sequence>
<organism evidence="7 8">
    <name type="scientific">Paenibacillus enshidis</name>
    <dbReference type="NCBI Taxonomy" id="1458439"/>
    <lineage>
        <taxon>Bacteria</taxon>
        <taxon>Bacillati</taxon>
        <taxon>Bacillota</taxon>
        <taxon>Bacilli</taxon>
        <taxon>Bacillales</taxon>
        <taxon>Paenibacillaceae</taxon>
        <taxon>Paenibacillus</taxon>
    </lineage>
</organism>
<evidence type="ECO:0000256" key="4">
    <source>
        <dbReference type="ARBA" id="ARBA00022840"/>
    </source>
</evidence>
<keyword evidence="8" id="KW-1185">Reference proteome</keyword>
<evidence type="ECO:0000313" key="7">
    <source>
        <dbReference type="EMBL" id="MFB5266246.1"/>
    </source>
</evidence>
<dbReference type="EMBL" id="JBHHMI010000003">
    <property type="protein sequence ID" value="MFB5266246.1"/>
    <property type="molecule type" value="Genomic_DNA"/>
</dbReference>
<evidence type="ECO:0000256" key="1">
    <source>
        <dbReference type="ARBA" id="ARBA00022598"/>
    </source>
</evidence>
<dbReference type="InterPro" id="IPR011761">
    <property type="entry name" value="ATP-grasp"/>
</dbReference>
<dbReference type="SUPFAM" id="SSF56059">
    <property type="entry name" value="Glutathione synthetase ATP-binding domain-like"/>
    <property type="match status" value="1"/>
</dbReference>
<dbReference type="Gene3D" id="3.40.50.20">
    <property type="match status" value="1"/>
</dbReference>
<keyword evidence="3" id="KW-0658">Purine biosynthesis</keyword>
<evidence type="ECO:0000313" key="8">
    <source>
        <dbReference type="Proteomes" id="UP001580346"/>
    </source>
</evidence>
<dbReference type="InterPro" id="IPR052032">
    <property type="entry name" value="ATP-dep_AA_Ligase"/>
</dbReference>
<keyword evidence="4 5" id="KW-0067">ATP-binding</keyword>
<name>A0ABV5AST7_9BACL</name>
<comment type="caution">
    <text evidence="7">The sequence shown here is derived from an EMBL/GenBank/DDBJ whole genome shotgun (WGS) entry which is preliminary data.</text>
</comment>
<gene>
    <name evidence="7" type="ORF">ACE41H_05520</name>
</gene>
<evidence type="ECO:0000256" key="3">
    <source>
        <dbReference type="ARBA" id="ARBA00022755"/>
    </source>
</evidence>
<dbReference type="RefSeq" id="WP_375353840.1">
    <property type="nucleotide sequence ID" value="NZ_JBHHMI010000003.1"/>
</dbReference>
<feature type="domain" description="ATP-grasp" evidence="6">
    <location>
        <begin position="112"/>
        <end position="306"/>
    </location>
</feature>
<dbReference type="PANTHER" id="PTHR43585">
    <property type="entry name" value="FUMIPYRROLE BIOSYNTHESIS PROTEIN C"/>
    <property type="match status" value="1"/>
</dbReference>
<keyword evidence="2 5" id="KW-0547">Nucleotide-binding</keyword>
<dbReference type="PANTHER" id="PTHR43585:SF2">
    <property type="entry name" value="ATP-GRASP ENZYME FSQD"/>
    <property type="match status" value="1"/>
</dbReference>
<dbReference type="Gene3D" id="3.30.470.20">
    <property type="entry name" value="ATP-grasp fold, B domain"/>
    <property type="match status" value="1"/>
</dbReference>
<protein>
    <submittedName>
        <fullName evidence="7">Acetyl-CoA carboxylase biotin carboxylase subunit family protein</fullName>
    </submittedName>
</protein>
<dbReference type="PROSITE" id="PS50975">
    <property type="entry name" value="ATP_GRASP"/>
    <property type="match status" value="1"/>
</dbReference>
<dbReference type="Gene3D" id="3.30.1490.20">
    <property type="entry name" value="ATP-grasp fold, A domain"/>
    <property type="match status" value="1"/>
</dbReference>
<reference evidence="7 8" key="1">
    <citation type="submission" date="2024-09" db="EMBL/GenBank/DDBJ databases">
        <title>Paenibacillus zeirhizospherea sp. nov., isolated from surface of the maize (Zea mays) roots in a horticulture field, Hungary.</title>
        <authorList>
            <person name="Marton D."/>
            <person name="Farkas M."/>
            <person name="Bedics A."/>
            <person name="Toth E."/>
            <person name="Tancsics A."/>
            <person name="Boka K."/>
            <person name="Maroti G."/>
            <person name="Kriszt B."/>
            <person name="Cserhati M."/>
        </authorList>
    </citation>
    <scope>NUCLEOTIDE SEQUENCE [LARGE SCALE GENOMIC DNA]</scope>
    <source>
        <strain evidence="7 8">KCTC 33519</strain>
    </source>
</reference>